<dbReference type="InterPro" id="IPR036388">
    <property type="entry name" value="WH-like_DNA-bd_sf"/>
</dbReference>
<dbReference type="RefSeq" id="WP_106458216.1">
    <property type="nucleotide sequence ID" value="NZ_PXOH01000022.1"/>
</dbReference>
<name>A0A2T1LUS4_9CHRO</name>
<dbReference type="EMBL" id="PXOH01000022">
    <property type="protein sequence ID" value="PSF35179.1"/>
    <property type="molecule type" value="Genomic_DNA"/>
</dbReference>
<proteinExistence type="predicted"/>
<dbReference type="AlphaFoldDB" id="A0A2T1LUS4"/>
<dbReference type="InterPro" id="IPR009057">
    <property type="entry name" value="Homeodomain-like_sf"/>
</dbReference>
<dbReference type="Gene3D" id="1.10.10.10">
    <property type="entry name" value="Winged helix-like DNA-binding domain superfamily/Winged helix DNA-binding domain"/>
    <property type="match status" value="1"/>
</dbReference>
<evidence type="ECO:0000313" key="2">
    <source>
        <dbReference type="Proteomes" id="UP000239001"/>
    </source>
</evidence>
<dbReference type="OrthoDB" id="427442at2"/>
<dbReference type="SUPFAM" id="SSF46689">
    <property type="entry name" value="Homeodomain-like"/>
    <property type="match status" value="1"/>
</dbReference>
<accession>A0A2T1LUS4</accession>
<evidence type="ECO:0008006" key="3">
    <source>
        <dbReference type="Google" id="ProtNLM"/>
    </source>
</evidence>
<dbReference type="InterPro" id="IPR007367">
    <property type="entry name" value="DUF433"/>
</dbReference>
<comment type="caution">
    <text evidence="1">The sequence shown here is derived from an EMBL/GenBank/DDBJ whole genome shotgun (WGS) entry which is preliminary data.</text>
</comment>
<dbReference type="PANTHER" id="PTHR34849:SF4">
    <property type="entry name" value="SLR1209 PROTEIN"/>
    <property type="match status" value="1"/>
</dbReference>
<protein>
    <recommendedName>
        <fullName evidence="3">DUF433 domain-containing protein</fullName>
    </recommendedName>
</protein>
<reference evidence="1 2" key="2">
    <citation type="submission" date="2018-03" db="EMBL/GenBank/DDBJ databases">
        <authorList>
            <person name="Keele B.F."/>
        </authorList>
    </citation>
    <scope>NUCLEOTIDE SEQUENCE [LARGE SCALE GENOMIC DNA]</scope>
    <source>
        <strain evidence="1 2">CCALA 016</strain>
    </source>
</reference>
<dbReference type="Proteomes" id="UP000239001">
    <property type="component" value="Unassembled WGS sequence"/>
</dbReference>
<organism evidence="1 2">
    <name type="scientific">Aphanothece hegewaldii CCALA 016</name>
    <dbReference type="NCBI Taxonomy" id="2107694"/>
    <lineage>
        <taxon>Bacteria</taxon>
        <taxon>Bacillati</taxon>
        <taxon>Cyanobacteriota</taxon>
        <taxon>Cyanophyceae</taxon>
        <taxon>Oscillatoriophycideae</taxon>
        <taxon>Chroococcales</taxon>
        <taxon>Aphanothecaceae</taxon>
        <taxon>Aphanothece</taxon>
    </lineage>
</organism>
<gene>
    <name evidence="1" type="ORF">C7H19_17510</name>
</gene>
<keyword evidence="2" id="KW-1185">Reference proteome</keyword>
<evidence type="ECO:0000313" key="1">
    <source>
        <dbReference type="EMBL" id="PSF35179.1"/>
    </source>
</evidence>
<dbReference type="PANTHER" id="PTHR34849">
    <property type="entry name" value="SSL5025 PROTEIN"/>
    <property type="match status" value="1"/>
</dbReference>
<reference evidence="1 2" key="1">
    <citation type="submission" date="2018-03" db="EMBL/GenBank/DDBJ databases">
        <title>The ancient ancestry and fast evolution of plastids.</title>
        <authorList>
            <person name="Moore K.R."/>
            <person name="Magnabosco C."/>
            <person name="Momper L."/>
            <person name="Gold D.A."/>
            <person name="Bosak T."/>
            <person name="Fournier G.P."/>
        </authorList>
    </citation>
    <scope>NUCLEOTIDE SEQUENCE [LARGE SCALE GENOMIC DNA]</scope>
    <source>
        <strain evidence="1 2">CCALA 016</strain>
    </source>
</reference>
<sequence>MTTSEQSSNLAELTPKLLNLTPKEKAEVIQILSNSLANAWQRIEKNSGVCGGKACIMGTRIPVWILVNARRLGITKAELLEDYPTISATNLANAWLYAEFFAKEIEQDIQENE</sequence>
<dbReference type="Pfam" id="PF04255">
    <property type="entry name" value="DUF433"/>
    <property type="match status" value="1"/>
</dbReference>